<reference evidence="4" key="1">
    <citation type="submission" date="2023-04" db="EMBL/GenBank/DDBJ databases">
        <title>Phytophthora fragariaefolia NBRC 109709.</title>
        <authorList>
            <person name="Ichikawa N."/>
            <person name="Sato H."/>
            <person name="Tonouchi N."/>
        </authorList>
    </citation>
    <scope>NUCLEOTIDE SEQUENCE</scope>
    <source>
        <strain evidence="4">NBRC 109709</strain>
    </source>
</reference>
<keyword evidence="5" id="KW-1185">Reference proteome</keyword>
<gene>
    <name evidence="4" type="ORF">Pfra01_000925300</name>
</gene>
<organism evidence="4 5">
    <name type="scientific">Phytophthora fragariaefolia</name>
    <dbReference type="NCBI Taxonomy" id="1490495"/>
    <lineage>
        <taxon>Eukaryota</taxon>
        <taxon>Sar</taxon>
        <taxon>Stramenopiles</taxon>
        <taxon>Oomycota</taxon>
        <taxon>Peronosporomycetes</taxon>
        <taxon>Peronosporales</taxon>
        <taxon>Peronosporaceae</taxon>
        <taxon>Phytophthora</taxon>
    </lineage>
</organism>
<comment type="caution">
    <text evidence="4">The sequence shown here is derived from an EMBL/GenBank/DDBJ whole genome shotgun (WGS) entry which is preliminary data.</text>
</comment>
<dbReference type="InterPro" id="IPR051681">
    <property type="entry name" value="Ser/Thr_Kinases-Pseudokinases"/>
</dbReference>
<dbReference type="InterPro" id="IPR011009">
    <property type="entry name" value="Kinase-like_dom_sf"/>
</dbReference>
<name>A0A9W6XBE7_9STRA</name>
<protein>
    <submittedName>
        <fullName evidence="4">Unnamed protein product</fullName>
    </submittedName>
</protein>
<dbReference type="PROSITE" id="PS50088">
    <property type="entry name" value="ANK_REPEAT"/>
    <property type="match status" value="2"/>
</dbReference>
<dbReference type="SMART" id="SM00220">
    <property type="entry name" value="S_TKc"/>
    <property type="match status" value="1"/>
</dbReference>
<dbReference type="Proteomes" id="UP001165121">
    <property type="component" value="Unassembled WGS sequence"/>
</dbReference>
<feature type="repeat" description="ANK" evidence="2">
    <location>
        <begin position="174"/>
        <end position="206"/>
    </location>
</feature>
<dbReference type="PROSITE" id="PS50297">
    <property type="entry name" value="ANK_REP_REGION"/>
    <property type="match status" value="1"/>
</dbReference>
<dbReference type="EMBL" id="BSXT01000855">
    <property type="protein sequence ID" value="GMF35190.1"/>
    <property type="molecule type" value="Genomic_DNA"/>
</dbReference>
<dbReference type="PROSITE" id="PS00108">
    <property type="entry name" value="PROTEIN_KINASE_ST"/>
    <property type="match status" value="1"/>
</dbReference>
<dbReference type="Pfam" id="PF07714">
    <property type="entry name" value="PK_Tyr_Ser-Thr"/>
    <property type="match status" value="1"/>
</dbReference>
<evidence type="ECO:0000259" key="3">
    <source>
        <dbReference type="PROSITE" id="PS50011"/>
    </source>
</evidence>
<sequence length="485" mass="55007">MLMLLDCIAQTLQRVDLVYEILSMKMESARIDECEDNESTKWHKYQDYMRDDVNFMCDLFDEMAKWASLDTLMNLAQWTNIIIFRTRAIVSVVGHKGNSTHPSWVCEQLGMGDALYKEAQYHKNDENRHVHSEKLVRVLSTPNSNKITLGFTITFTGVCYLVMQDADKEKENNDGNTPVLLAATNGHVDVVQYLVMQGAAYKEKNGNDSNTAVIWAAGNGNLAAIQHLIQNGADPTCIDEDGSSVLLLLVIEDISEDELLPPQPVRGESTAEQDPTWFIPPETITRVTAFVCGWFGMVFRAKWADSDVAVKEVPVVELRRFLKEVTTWRNLRHVNIIPFYGVNHRKKPYFIVSQYATKGELVEYLKRKKEHGRSIVWRKLKEVAAGLGYLHSRDVVHGDLKCNNIVVSNDGIAMLIDFGLSFHESGPCSLIRMKDKLGAMAWRAPEFEHLTVLTPTRMSDVYSLGMCWSAYSSSSRCQRQRHTTC</sequence>
<dbReference type="Pfam" id="PF12796">
    <property type="entry name" value="Ank_2"/>
    <property type="match status" value="1"/>
</dbReference>
<dbReference type="InterPro" id="IPR002110">
    <property type="entry name" value="Ankyrin_rpt"/>
</dbReference>
<feature type="domain" description="Protein kinase" evidence="3">
    <location>
        <begin position="284"/>
        <end position="485"/>
    </location>
</feature>
<dbReference type="InterPro" id="IPR001245">
    <property type="entry name" value="Ser-Thr/Tyr_kinase_cat_dom"/>
</dbReference>
<comment type="similarity">
    <text evidence="1">Belongs to the protein kinase superfamily. TKL Ser/Thr protein kinase family.</text>
</comment>
<dbReference type="GO" id="GO:0004674">
    <property type="term" value="F:protein serine/threonine kinase activity"/>
    <property type="evidence" value="ECO:0007669"/>
    <property type="project" value="TreeGrafter"/>
</dbReference>
<evidence type="ECO:0000313" key="5">
    <source>
        <dbReference type="Proteomes" id="UP001165121"/>
    </source>
</evidence>
<feature type="repeat" description="ANK" evidence="2">
    <location>
        <begin position="208"/>
        <end position="240"/>
    </location>
</feature>
<evidence type="ECO:0000313" key="4">
    <source>
        <dbReference type="EMBL" id="GMF35190.1"/>
    </source>
</evidence>
<dbReference type="PANTHER" id="PTHR44329">
    <property type="entry name" value="SERINE/THREONINE-PROTEIN KINASE TNNI3K-RELATED"/>
    <property type="match status" value="1"/>
</dbReference>
<evidence type="ECO:0000256" key="1">
    <source>
        <dbReference type="ARBA" id="ARBA00005843"/>
    </source>
</evidence>
<dbReference type="InterPro" id="IPR008271">
    <property type="entry name" value="Ser/Thr_kinase_AS"/>
</dbReference>
<proteinExistence type="inferred from homology"/>
<dbReference type="SUPFAM" id="SSF48403">
    <property type="entry name" value="Ankyrin repeat"/>
    <property type="match status" value="1"/>
</dbReference>
<dbReference type="SUPFAM" id="SSF56112">
    <property type="entry name" value="Protein kinase-like (PK-like)"/>
    <property type="match status" value="1"/>
</dbReference>
<keyword evidence="2" id="KW-0040">ANK repeat</keyword>
<dbReference type="SMART" id="SM00248">
    <property type="entry name" value="ANK"/>
    <property type="match status" value="2"/>
</dbReference>
<accession>A0A9W6XBE7</accession>
<dbReference type="PROSITE" id="PS50011">
    <property type="entry name" value="PROTEIN_KINASE_DOM"/>
    <property type="match status" value="1"/>
</dbReference>
<dbReference type="OrthoDB" id="128585at2759"/>
<dbReference type="AlphaFoldDB" id="A0A9W6XBE7"/>
<evidence type="ECO:0000256" key="2">
    <source>
        <dbReference type="PROSITE-ProRule" id="PRU00023"/>
    </source>
</evidence>
<dbReference type="Gene3D" id="1.10.510.10">
    <property type="entry name" value="Transferase(Phosphotransferase) domain 1"/>
    <property type="match status" value="1"/>
</dbReference>
<dbReference type="InterPro" id="IPR036770">
    <property type="entry name" value="Ankyrin_rpt-contain_sf"/>
</dbReference>
<dbReference type="InterPro" id="IPR000719">
    <property type="entry name" value="Prot_kinase_dom"/>
</dbReference>
<dbReference type="GO" id="GO:0005524">
    <property type="term" value="F:ATP binding"/>
    <property type="evidence" value="ECO:0007669"/>
    <property type="project" value="InterPro"/>
</dbReference>
<dbReference type="PANTHER" id="PTHR44329:SF214">
    <property type="entry name" value="PROTEIN KINASE DOMAIN-CONTAINING PROTEIN"/>
    <property type="match status" value="1"/>
</dbReference>
<dbReference type="Gene3D" id="1.25.40.20">
    <property type="entry name" value="Ankyrin repeat-containing domain"/>
    <property type="match status" value="1"/>
</dbReference>